<dbReference type="PROSITE" id="PS01087">
    <property type="entry name" value="RADICAL_ACTIVATING"/>
    <property type="match status" value="1"/>
</dbReference>
<dbReference type="Proteomes" id="UP000545876">
    <property type="component" value="Unassembled WGS sequence"/>
</dbReference>
<dbReference type="InterPro" id="IPR001989">
    <property type="entry name" value="Radical_activat_CS"/>
</dbReference>
<keyword evidence="4" id="KW-0949">S-adenosyl-L-methionine</keyword>
<dbReference type="SFLD" id="SFLDG01067">
    <property type="entry name" value="SPASM/twitch_domain_containing"/>
    <property type="match status" value="1"/>
</dbReference>
<reference evidence="10 11" key="1">
    <citation type="journal article" date="2020" name="Biotechnol. Biofuels">
        <title>New insights from the biogas microbiome by comprehensive genome-resolved metagenomics of nearly 1600 species originating from multiple anaerobic digesters.</title>
        <authorList>
            <person name="Campanaro S."/>
            <person name="Treu L."/>
            <person name="Rodriguez-R L.M."/>
            <person name="Kovalovszki A."/>
            <person name="Ziels R.M."/>
            <person name="Maus I."/>
            <person name="Zhu X."/>
            <person name="Kougias P.G."/>
            <person name="Basile A."/>
            <person name="Luo G."/>
            <person name="Schluter A."/>
            <person name="Konstantinidis K.T."/>
            <person name="Angelidaki I."/>
        </authorList>
    </citation>
    <scope>NUCLEOTIDE SEQUENCE [LARGE SCALE GENOMIC DNA]</scope>
    <source>
        <strain evidence="10">AS06rmzACSIP_65</strain>
    </source>
</reference>
<dbReference type="InterPro" id="IPR013785">
    <property type="entry name" value="Aldolase_TIM"/>
</dbReference>
<dbReference type="SUPFAM" id="SSF102114">
    <property type="entry name" value="Radical SAM enzymes"/>
    <property type="match status" value="1"/>
</dbReference>
<dbReference type="Pfam" id="PF04055">
    <property type="entry name" value="Radical_SAM"/>
    <property type="match status" value="1"/>
</dbReference>
<dbReference type="GO" id="GO:0046872">
    <property type="term" value="F:metal ion binding"/>
    <property type="evidence" value="ECO:0007669"/>
    <property type="project" value="UniProtKB-KW"/>
</dbReference>
<dbReference type="NCBIfam" id="TIGR02495">
    <property type="entry name" value="NrdG2"/>
    <property type="match status" value="1"/>
</dbReference>
<keyword evidence="5" id="KW-0479">Metal-binding</keyword>
<dbReference type="PROSITE" id="PS51918">
    <property type="entry name" value="RADICAL_SAM"/>
    <property type="match status" value="1"/>
</dbReference>
<keyword evidence="7" id="KW-0408">Iron</keyword>
<dbReference type="EMBL" id="JAAZBX010000015">
    <property type="protein sequence ID" value="NLD25681.1"/>
    <property type="molecule type" value="Genomic_DNA"/>
</dbReference>
<evidence type="ECO:0000256" key="2">
    <source>
        <dbReference type="ARBA" id="ARBA00009777"/>
    </source>
</evidence>
<proteinExistence type="inferred from homology"/>
<accession>A0A847D1Z9</accession>
<evidence type="ECO:0000259" key="9">
    <source>
        <dbReference type="PROSITE" id="PS51918"/>
    </source>
</evidence>
<dbReference type="CDD" id="cd01335">
    <property type="entry name" value="Radical_SAM"/>
    <property type="match status" value="1"/>
</dbReference>
<evidence type="ECO:0000256" key="7">
    <source>
        <dbReference type="ARBA" id="ARBA00023004"/>
    </source>
</evidence>
<keyword evidence="6" id="KW-0560">Oxidoreductase</keyword>
<dbReference type="GO" id="GO:0016491">
    <property type="term" value="F:oxidoreductase activity"/>
    <property type="evidence" value="ECO:0007669"/>
    <property type="project" value="UniProtKB-KW"/>
</dbReference>
<comment type="similarity">
    <text evidence="2">Belongs to the organic radical-activating enzymes family.</text>
</comment>
<evidence type="ECO:0000313" key="10">
    <source>
        <dbReference type="EMBL" id="NLD25681.1"/>
    </source>
</evidence>
<comment type="cofactor">
    <cofactor evidence="1">
        <name>[4Fe-4S] cluster</name>
        <dbReference type="ChEBI" id="CHEBI:49883"/>
    </cofactor>
</comment>
<comment type="caution">
    <text evidence="10">The sequence shown here is derived from an EMBL/GenBank/DDBJ whole genome shotgun (WGS) entry which is preliminary data.</text>
</comment>
<keyword evidence="8" id="KW-0411">Iron-sulfur</keyword>
<dbReference type="PANTHER" id="PTHR11228:SF27">
    <property type="entry name" value="GLYCYL-RADICAL ENZYME ACTIVATING ENZYME MJ1227-RELATED"/>
    <property type="match status" value="1"/>
</dbReference>
<dbReference type="GO" id="GO:0051539">
    <property type="term" value="F:4 iron, 4 sulfur cluster binding"/>
    <property type="evidence" value="ECO:0007669"/>
    <property type="project" value="UniProtKB-KW"/>
</dbReference>
<organism evidence="10 11">
    <name type="scientific">Candidatus Dojkabacteria bacterium</name>
    <dbReference type="NCBI Taxonomy" id="2099670"/>
    <lineage>
        <taxon>Bacteria</taxon>
        <taxon>Candidatus Dojkabacteria</taxon>
    </lineage>
</organism>
<evidence type="ECO:0000256" key="5">
    <source>
        <dbReference type="ARBA" id="ARBA00022723"/>
    </source>
</evidence>
<sequence>MIQIGGLEKVSLLDYPGKISTIIFTYGCNLRCEYCHNPELVVKELNKELQINIDDILSYLKQRKGKIDAVVITGGEPLIYDDIAVLISKIRELDLLVKLDTNGFFPEKLQRLIDLHLLDYIAMDIKYPEKEYPKRTADKNSLDKVIKSIEIIMNSGVDYEFRTTYVKGIHKIKDSESIAKLIRGSKKYYIQNFRPGKTLNPTLSVSNSFNDNELNKILLGARKFVKNSQVR</sequence>
<dbReference type="AlphaFoldDB" id="A0A847D1Z9"/>
<dbReference type="PANTHER" id="PTHR11228">
    <property type="entry name" value="RADICAL SAM DOMAIN PROTEIN"/>
    <property type="match status" value="1"/>
</dbReference>
<feature type="domain" description="Radical SAM core" evidence="9">
    <location>
        <begin position="14"/>
        <end position="231"/>
    </location>
</feature>
<evidence type="ECO:0000313" key="11">
    <source>
        <dbReference type="Proteomes" id="UP000545876"/>
    </source>
</evidence>
<dbReference type="InterPro" id="IPR058240">
    <property type="entry name" value="rSAM_sf"/>
</dbReference>
<evidence type="ECO:0000256" key="4">
    <source>
        <dbReference type="ARBA" id="ARBA00022691"/>
    </source>
</evidence>
<keyword evidence="3" id="KW-0004">4Fe-4S</keyword>
<dbReference type="InterPro" id="IPR007197">
    <property type="entry name" value="rSAM"/>
</dbReference>
<evidence type="ECO:0000256" key="1">
    <source>
        <dbReference type="ARBA" id="ARBA00001966"/>
    </source>
</evidence>
<evidence type="ECO:0000256" key="3">
    <source>
        <dbReference type="ARBA" id="ARBA00022485"/>
    </source>
</evidence>
<protein>
    <submittedName>
        <fullName evidence="10">Anaerobic ribonucleoside-triphosphate reductase activating protein</fullName>
    </submittedName>
</protein>
<dbReference type="Gene3D" id="3.20.20.70">
    <property type="entry name" value="Aldolase class I"/>
    <property type="match status" value="1"/>
</dbReference>
<dbReference type="SFLD" id="SFLDS00029">
    <property type="entry name" value="Radical_SAM"/>
    <property type="match status" value="1"/>
</dbReference>
<dbReference type="SFLD" id="SFLDG01094">
    <property type="entry name" value="Uncharacterised_Radical_SAM_Su"/>
    <property type="match status" value="1"/>
</dbReference>
<evidence type="ECO:0000256" key="6">
    <source>
        <dbReference type="ARBA" id="ARBA00023002"/>
    </source>
</evidence>
<dbReference type="InterPro" id="IPR012840">
    <property type="entry name" value="NrdG2"/>
</dbReference>
<gene>
    <name evidence="10" type="ORF">GX656_03555</name>
</gene>
<name>A0A847D1Z9_9BACT</name>
<evidence type="ECO:0000256" key="8">
    <source>
        <dbReference type="ARBA" id="ARBA00023014"/>
    </source>
</evidence>
<dbReference type="InterPro" id="IPR050377">
    <property type="entry name" value="Radical_SAM_PqqE_MftC-like"/>
</dbReference>